<name>A0A1I5TB59_9SPHN</name>
<evidence type="ECO:0000313" key="2">
    <source>
        <dbReference type="EMBL" id="SFP80208.1"/>
    </source>
</evidence>
<dbReference type="AlphaFoldDB" id="A0A1I5TB59"/>
<dbReference type="Gene3D" id="3.40.630.30">
    <property type="match status" value="1"/>
</dbReference>
<evidence type="ECO:0000259" key="1">
    <source>
        <dbReference type="PROSITE" id="PS51186"/>
    </source>
</evidence>
<gene>
    <name evidence="2" type="ORF">SAMN04488241_107192</name>
</gene>
<protein>
    <submittedName>
        <fullName evidence="2">Acetyltransferase (GNAT) family protein</fullName>
    </submittedName>
</protein>
<evidence type="ECO:0000313" key="3">
    <source>
        <dbReference type="Proteomes" id="UP000199586"/>
    </source>
</evidence>
<dbReference type="PANTHER" id="PTHR43072">
    <property type="entry name" value="N-ACETYLTRANSFERASE"/>
    <property type="match status" value="1"/>
</dbReference>
<feature type="domain" description="N-acetyltransferase" evidence="1">
    <location>
        <begin position="1"/>
        <end position="137"/>
    </location>
</feature>
<dbReference type="GO" id="GO:0016747">
    <property type="term" value="F:acyltransferase activity, transferring groups other than amino-acyl groups"/>
    <property type="evidence" value="ECO:0007669"/>
    <property type="project" value="InterPro"/>
</dbReference>
<dbReference type="SUPFAM" id="SSF55729">
    <property type="entry name" value="Acyl-CoA N-acyltransferases (Nat)"/>
    <property type="match status" value="1"/>
</dbReference>
<reference evidence="3" key="1">
    <citation type="submission" date="2016-10" db="EMBL/GenBank/DDBJ databases">
        <authorList>
            <person name="Varghese N."/>
            <person name="Submissions S."/>
        </authorList>
    </citation>
    <scope>NUCLEOTIDE SEQUENCE [LARGE SCALE GENOMIC DNA]</scope>
    <source>
        <strain evidence="3">CGMCC 1.9113</strain>
    </source>
</reference>
<dbReference type="InterPro" id="IPR000182">
    <property type="entry name" value="GNAT_dom"/>
</dbReference>
<dbReference type="CDD" id="cd04301">
    <property type="entry name" value="NAT_SF"/>
    <property type="match status" value="1"/>
</dbReference>
<accession>A0A1I5TB59</accession>
<dbReference type="Proteomes" id="UP000199586">
    <property type="component" value="Unassembled WGS sequence"/>
</dbReference>
<keyword evidence="3" id="KW-1185">Reference proteome</keyword>
<dbReference type="Pfam" id="PF00583">
    <property type="entry name" value="Acetyltransf_1"/>
    <property type="match status" value="1"/>
</dbReference>
<sequence length="137" mass="15256">MALHHEFDPSRFIAPTPHTADRYGDFLEAQRSRDDAIVLVAEEEGRVLGYAYGSLEGNDFMALRGPAGVLHDLMVDTDERGRGVGWALVTAIRDVFVCRDAPRLVLSAAARNEAARRLFDRLGFRPTMIEMTMDFGS</sequence>
<organism evidence="2 3">
    <name type="scientific">Sphingomonas rubra</name>
    <dbReference type="NCBI Taxonomy" id="634430"/>
    <lineage>
        <taxon>Bacteria</taxon>
        <taxon>Pseudomonadati</taxon>
        <taxon>Pseudomonadota</taxon>
        <taxon>Alphaproteobacteria</taxon>
        <taxon>Sphingomonadales</taxon>
        <taxon>Sphingomonadaceae</taxon>
        <taxon>Sphingomonas</taxon>
    </lineage>
</organism>
<dbReference type="EMBL" id="FOXP01000007">
    <property type="protein sequence ID" value="SFP80208.1"/>
    <property type="molecule type" value="Genomic_DNA"/>
</dbReference>
<proteinExistence type="predicted"/>
<dbReference type="STRING" id="634430.SAMN04488241_107192"/>
<dbReference type="PROSITE" id="PS51186">
    <property type="entry name" value="GNAT"/>
    <property type="match status" value="1"/>
</dbReference>
<dbReference type="InterPro" id="IPR016181">
    <property type="entry name" value="Acyl_CoA_acyltransferase"/>
</dbReference>
<keyword evidence="2" id="KW-0808">Transferase</keyword>